<organism evidence="4 5">
    <name type="scientific">Haloarcula nitratireducens</name>
    <dbReference type="NCBI Taxonomy" id="2487749"/>
    <lineage>
        <taxon>Archaea</taxon>
        <taxon>Methanobacteriati</taxon>
        <taxon>Methanobacteriota</taxon>
        <taxon>Stenosarchaea group</taxon>
        <taxon>Halobacteria</taxon>
        <taxon>Halobacteriales</taxon>
        <taxon>Haloarculaceae</taxon>
        <taxon>Haloarcula</taxon>
    </lineage>
</organism>
<dbReference type="AlphaFoldDB" id="A0AAW4PIJ1"/>
<dbReference type="Pfam" id="PF16861">
    <property type="entry name" value="Carbam_trans_C"/>
    <property type="match status" value="1"/>
</dbReference>
<dbReference type="InterPro" id="IPR051338">
    <property type="entry name" value="NodU/CmcH_Carbamoyltrnsfr"/>
</dbReference>
<dbReference type="InterPro" id="IPR038152">
    <property type="entry name" value="Carbam_trans_C_sf"/>
</dbReference>
<reference evidence="4 5" key="1">
    <citation type="submission" date="2021-06" db="EMBL/GenBank/DDBJ databases">
        <title>Halomicroarcula sp. a new haloarchaeum isolated from saline soil.</title>
        <authorList>
            <person name="Duran-Viseras A."/>
            <person name="Sanchez-Porro C."/>
            <person name="Ventosa A."/>
        </authorList>
    </citation>
    <scope>NUCLEOTIDE SEQUENCE [LARGE SCALE GENOMIC DNA]</scope>
    <source>
        <strain evidence="4 5">F27</strain>
    </source>
</reference>
<comment type="similarity">
    <text evidence="1">Belongs to the NodU/CmcH family.</text>
</comment>
<dbReference type="RefSeq" id="WP_220582353.1">
    <property type="nucleotide sequence ID" value="NZ_RKLT01000027.1"/>
</dbReference>
<keyword evidence="5" id="KW-1185">Reference proteome</keyword>
<sequence length="571" mass="63617">MTAHILSFHTTHNAGAALLEDDSIVAAASEERFNRQKHYASLPYESIQYCLDTAGISPEDVDKIVIPADVVTSGAKLLLDWNDYDAENISQGSRPTGKTTKKWLAERVRTWKQDTAMPAYARLVEFPSDIRLQTVNHHEAHAASAYYTCGNDDALVVTSDGLGDDISLTVWHGRDGKLNELYRVGKEGSFGYFYGVVTQALGWWVGNGEGKTMGLSSYGDAPAELIETLRDYCPEFRNGRLESPTPIDYPSVWRNLDTFHPNFEEVDEIEALLDNYEREDVADAAQQLLEEQILELVGHWFAETGARNLALAGGVFLNVAVNRRLLYELDIGDFHAFPAAGDDGLPIGAALSSYYVEQQDEHPQHLEHPDFGPGFSDDRIETVLDGRELDYSEPDSITDRVAELLLDEQIVAWCQGRMEFGPRALGNRSILIDPRLDDGKERVNAEIKFRESWRPFAPSMLERAIDEYLVKAVPDTFMITSYEVRDEKKDEIPAVTHVNGTTRPQVVKADANPNYHELIETFDAKGGVPLLLNTSFNLSGQPIVCSVEDAVGTFYNCGLDALAIGDYLLEK</sequence>
<dbReference type="GO" id="GO:0003824">
    <property type="term" value="F:catalytic activity"/>
    <property type="evidence" value="ECO:0007669"/>
    <property type="project" value="InterPro"/>
</dbReference>
<dbReference type="Gene3D" id="3.90.870.20">
    <property type="entry name" value="Carbamoyltransferase, C-terminal domain"/>
    <property type="match status" value="1"/>
</dbReference>
<dbReference type="Proteomes" id="UP001430455">
    <property type="component" value="Unassembled WGS sequence"/>
</dbReference>
<dbReference type="Gene3D" id="3.30.420.40">
    <property type="match status" value="2"/>
</dbReference>
<evidence type="ECO:0000256" key="1">
    <source>
        <dbReference type="ARBA" id="ARBA00006129"/>
    </source>
</evidence>
<evidence type="ECO:0000313" key="5">
    <source>
        <dbReference type="Proteomes" id="UP001430455"/>
    </source>
</evidence>
<dbReference type="SUPFAM" id="SSF53067">
    <property type="entry name" value="Actin-like ATPase domain"/>
    <property type="match status" value="1"/>
</dbReference>
<dbReference type="InterPro" id="IPR031730">
    <property type="entry name" value="Carbam_trans_C"/>
</dbReference>
<name>A0AAW4PIJ1_9EURY</name>
<dbReference type="InterPro" id="IPR003696">
    <property type="entry name" value="Carbtransf_dom"/>
</dbReference>
<feature type="domain" description="Carbamoyltransferase C-terminal" evidence="3">
    <location>
        <begin position="402"/>
        <end position="571"/>
    </location>
</feature>
<proteinExistence type="inferred from homology"/>
<dbReference type="CDD" id="cd24100">
    <property type="entry name" value="ASKHA_NBD_MJ1051-like_N"/>
    <property type="match status" value="1"/>
</dbReference>
<dbReference type="InterPro" id="IPR043129">
    <property type="entry name" value="ATPase_NBD"/>
</dbReference>
<evidence type="ECO:0000259" key="2">
    <source>
        <dbReference type="Pfam" id="PF02543"/>
    </source>
</evidence>
<comment type="caution">
    <text evidence="4">The sequence shown here is derived from an EMBL/GenBank/DDBJ whole genome shotgun (WGS) entry which is preliminary data.</text>
</comment>
<dbReference type="Pfam" id="PF02543">
    <property type="entry name" value="Carbam_trans_N"/>
    <property type="match status" value="1"/>
</dbReference>
<dbReference type="PANTHER" id="PTHR34847">
    <property type="entry name" value="NODULATION PROTEIN U"/>
    <property type="match status" value="1"/>
</dbReference>
<evidence type="ECO:0000313" key="4">
    <source>
        <dbReference type="EMBL" id="MBX0297769.1"/>
    </source>
</evidence>
<gene>
    <name evidence="4" type="ORF">EGH23_23140</name>
</gene>
<dbReference type="EMBL" id="RKLT01000027">
    <property type="protein sequence ID" value="MBX0297769.1"/>
    <property type="molecule type" value="Genomic_DNA"/>
</dbReference>
<protein>
    <recommendedName>
        <fullName evidence="6">Carbamoyltransferase</fullName>
    </recommendedName>
</protein>
<accession>A0AAW4PIJ1</accession>
<feature type="domain" description="Carbamoyltransferase" evidence="2">
    <location>
        <begin position="5"/>
        <end position="351"/>
    </location>
</feature>
<evidence type="ECO:0008006" key="6">
    <source>
        <dbReference type="Google" id="ProtNLM"/>
    </source>
</evidence>
<dbReference type="PANTHER" id="PTHR34847:SF1">
    <property type="entry name" value="NODULATION PROTEIN U"/>
    <property type="match status" value="1"/>
</dbReference>
<evidence type="ECO:0000259" key="3">
    <source>
        <dbReference type="Pfam" id="PF16861"/>
    </source>
</evidence>